<evidence type="ECO:0000256" key="1">
    <source>
        <dbReference type="SAM" id="MobiDB-lite"/>
    </source>
</evidence>
<name>A0A0H2S157_9AGAM</name>
<gene>
    <name evidence="2" type="ORF">SCHPADRAFT_505004</name>
</gene>
<sequence length="797" mass="85156">MSAPATTAVPPTSGTTSGPGDVAVPSGSASGGATGETGTGGAVQKPTDKQEAMESVELSRIADISNKIRNGLRSAIPAPPEQFLTVMVPGKVVNFNDHIGGFDSNGVQTSIVLPLATELNNAILCDDMPAMAGIQLGPTGKSVSRSYATVLSKIVAKGTTVGVDVAPGAQLGEQEARYQKAMCWLQSEDPECPGRTRVDIYVEKQRRYTQAVENKTKAFDEALKKAQCDPCNKTIAQQREAYDRWVLENARTYRNYVQAAYMDWVITGRKEAVEYWFAVVDVDSALSRVETSKECMRASIVMDSDGSSEYQKVKLIPSNWAWLAKQKADAVESKEGGETVEYLTGEIGRLRKLNRMITALKASGVTAPSAAPPALTEGNSEAEAAMTSFIKARTAHQVAVKDKAKSDDERRKTLEDMQSAQKSLSAVMAKFDAAHYQRVVVQNQATQDWLISEMVKDADVFIKQNEEAIKELDEKRDTLIASKTGDISEVVGKELGIPCFCPPKPAEETPVPTPDGHIPVCQADYWTQVAIEVSGSYDHKELDTSATAVSAGGSAQWGCKTGSHSYASSKCASRALSQMAKSTVKISFECMRVDIHRPWLRGELFFDDELTVSPGSHISPGPLKLAALMDPDNNKEIAVGSLEQRSQELDKYGLFPMYPTGFLLGANIVLEIQGETSEIQSYFASSSSASGTAVADPGHCCYGPFNFSCAKSSSKTHAESTCEATSSGCRITIKSPQIIGWVSQMLPAMPRLPTPKTCITTCVTVTATATATATVDGAGASAAAAAAAAVSANRHNA</sequence>
<feature type="compositionally biased region" description="Gly residues" evidence="1">
    <location>
        <begin position="29"/>
        <end position="41"/>
    </location>
</feature>
<dbReference type="AlphaFoldDB" id="A0A0H2S157"/>
<feature type="compositionally biased region" description="Polar residues" evidence="1">
    <location>
        <begin position="9"/>
        <end position="18"/>
    </location>
</feature>
<accession>A0A0H2S157</accession>
<evidence type="ECO:0000313" key="3">
    <source>
        <dbReference type="Proteomes" id="UP000053477"/>
    </source>
</evidence>
<dbReference type="InParanoid" id="A0A0H2S157"/>
<protein>
    <submittedName>
        <fullName evidence="2">Uncharacterized protein</fullName>
    </submittedName>
</protein>
<evidence type="ECO:0000313" key="2">
    <source>
        <dbReference type="EMBL" id="KLO10761.1"/>
    </source>
</evidence>
<feature type="region of interest" description="Disordered" evidence="1">
    <location>
        <begin position="1"/>
        <end position="55"/>
    </location>
</feature>
<dbReference type="OrthoDB" id="3261350at2759"/>
<keyword evidence="3" id="KW-1185">Reference proteome</keyword>
<dbReference type="Proteomes" id="UP000053477">
    <property type="component" value="Unassembled WGS sequence"/>
</dbReference>
<proteinExistence type="predicted"/>
<organism evidence="2 3">
    <name type="scientific">Schizopora paradoxa</name>
    <dbReference type="NCBI Taxonomy" id="27342"/>
    <lineage>
        <taxon>Eukaryota</taxon>
        <taxon>Fungi</taxon>
        <taxon>Dikarya</taxon>
        <taxon>Basidiomycota</taxon>
        <taxon>Agaricomycotina</taxon>
        <taxon>Agaricomycetes</taxon>
        <taxon>Hymenochaetales</taxon>
        <taxon>Schizoporaceae</taxon>
        <taxon>Schizopora</taxon>
    </lineage>
</organism>
<dbReference type="EMBL" id="KQ086018">
    <property type="protein sequence ID" value="KLO10761.1"/>
    <property type="molecule type" value="Genomic_DNA"/>
</dbReference>
<reference evidence="2 3" key="1">
    <citation type="submission" date="2015-04" db="EMBL/GenBank/DDBJ databases">
        <title>Complete genome sequence of Schizopora paradoxa KUC8140, a cosmopolitan wood degrader in East Asia.</title>
        <authorList>
            <consortium name="DOE Joint Genome Institute"/>
            <person name="Min B."/>
            <person name="Park H."/>
            <person name="Jang Y."/>
            <person name="Kim J.-J."/>
            <person name="Kim K.H."/>
            <person name="Pangilinan J."/>
            <person name="Lipzen A."/>
            <person name="Riley R."/>
            <person name="Grigoriev I.V."/>
            <person name="Spatafora J.W."/>
            <person name="Choi I.-G."/>
        </authorList>
    </citation>
    <scope>NUCLEOTIDE SEQUENCE [LARGE SCALE GENOMIC DNA]</scope>
    <source>
        <strain evidence="2 3">KUC8140</strain>
    </source>
</reference>